<dbReference type="AlphaFoldDB" id="A0A562M2C8"/>
<evidence type="ECO:0000313" key="2">
    <source>
        <dbReference type="Proteomes" id="UP000315908"/>
    </source>
</evidence>
<evidence type="ECO:0000313" key="1">
    <source>
        <dbReference type="EMBL" id="TWI14003.1"/>
    </source>
</evidence>
<sequence length="59" mass="6613">MKSRTNSKSEVRFTGKKHGEKSYLLTLSNILPGEYGIVVSNPNARDEKRVVVSCFGIRN</sequence>
<evidence type="ECO:0008006" key="3">
    <source>
        <dbReference type="Google" id="ProtNLM"/>
    </source>
</evidence>
<organism evidence="1 2">
    <name type="scientific">Sphingobacterium siyangense</name>
    <dbReference type="NCBI Taxonomy" id="459529"/>
    <lineage>
        <taxon>Bacteria</taxon>
        <taxon>Pseudomonadati</taxon>
        <taxon>Bacteroidota</taxon>
        <taxon>Sphingobacteriia</taxon>
        <taxon>Sphingobacteriales</taxon>
        <taxon>Sphingobacteriaceae</taxon>
        <taxon>Sphingobacterium</taxon>
    </lineage>
</organism>
<comment type="caution">
    <text evidence="1">The sequence shown here is derived from an EMBL/GenBank/DDBJ whole genome shotgun (WGS) entry which is preliminary data.</text>
</comment>
<gene>
    <name evidence="1" type="ORF">IQ31_05378</name>
</gene>
<name>A0A562M2C8_9SPHI</name>
<dbReference type="Proteomes" id="UP000315908">
    <property type="component" value="Unassembled WGS sequence"/>
</dbReference>
<dbReference type="EMBL" id="VLKR01000052">
    <property type="protein sequence ID" value="TWI14003.1"/>
    <property type="molecule type" value="Genomic_DNA"/>
</dbReference>
<protein>
    <recommendedName>
        <fullName evidence="3">DUF4469 domain-containing protein</fullName>
    </recommendedName>
</protein>
<proteinExistence type="predicted"/>
<reference evidence="1 2" key="1">
    <citation type="journal article" date="2015" name="Stand. Genomic Sci.">
        <title>Genomic Encyclopedia of Bacterial and Archaeal Type Strains, Phase III: the genomes of soil and plant-associated and newly described type strains.</title>
        <authorList>
            <person name="Whitman W.B."/>
            <person name="Woyke T."/>
            <person name="Klenk H.P."/>
            <person name="Zhou Y."/>
            <person name="Lilburn T.G."/>
            <person name="Beck B.J."/>
            <person name="De Vos P."/>
            <person name="Vandamme P."/>
            <person name="Eisen J.A."/>
            <person name="Garrity G."/>
            <person name="Hugenholtz P."/>
            <person name="Kyrpides N.C."/>
        </authorList>
    </citation>
    <scope>NUCLEOTIDE SEQUENCE [LARGE SCALE GENOMIC DNA]</scope>
    <source>
        <strain evidence="1 2">CGMCC 1.6855</strain>
    </source>
</reference>
<accession>A0A562M2C8</accession>